<keyword evidence="2" id="KW-1185">Reference proteome</keyword>
<gene>
    <name evidence="1" type="primary">Dscam2_29</name>
    <name evidence="1" type="ORF">AVEN_179763_1</name>
</gene>
<comment type="caution">
    <text evidence="1">The sequence shown here is derived from an EMBL/GenBank/DDBJ whole genome shotgun (WGS) entry which is preliminary data.</text>
</comment>
<organism evidence="1 2">
    <name type="scientific">Araneus ventricosus</name>
    <name type="common">Orbweaver spider</name>
    <name type="synonym">Epeira ventricosa</name>
    <dbReference type="NCBI Taxonomy" id="182803"/>
    <lineage>
        <taxon>Eukaryota</taxon>
        <taxon>Metazoa</taxon>
        <taxon>Ecdysozoa</taxon>
        <taxon>Arthropoda</taxon>
        <taxon>Chelicerata</taxon>
        <taxon>Arachnida</taxon>
        <taxon>Araneae</taxon>
        <taxon>Araneomorphae</taxon>
        <taxon>Entelegynae</taxon>
        <taxon>Araneoidea</taxon>
        <taxon>Araneidae</taxon>
        <taxon>Araneus</taxon>
    </lineage>
</organism>
<feature type="non-terminal residue" evidence="1">
    <location>
        <position position="10"/>
    </location>
</feature>
<protein>
    <submittedName>
        <fullName evidence="1">Down syndrome cell adhesion molecule-like protein Dscam2</fullName>
    </submittedName>
</protein>
<dbReference type="Proteomes" id="UP000499080">
    <property type="component" value="Unassembled WGS sequence"/>
</dbReference>
<evidence type="ECO:0000313" key="2">
    <source>
        <dbReference type="Proteomes" id="UP000499080"/>
    </source>
</evidence>
<reference evidence="1 2" key="1">
    <citation type="journal article" date="2019" name="Sci. Rep.">
        <title>Orb-weaving spider Araneus ventricosus genome elucidates the spidroin gene catalogue.</title>
        <authorList>
            <person name="Kono N."/>
            <person name="Nakamura H."/>
            <person name="Ohtoshi R."/>
            <person name="Moran D.A.P."/>
            <person name="Shinohara A."/>
            <person name="Yoshida Y."/>
            <person name="Fujiwara M."/>
            <person name="Mori M."/>
            <person name="Tomita M."/>
            <person name="Arakawa K."/>
        </authorList>
    </citation>
    <scope>NUCLEOTIDE SEQUENCE [LARGE SCALE GENOMIC DNA]</scope>
</reference>
<dbReference type="EMBL" id="BGPR01003450">
    <property type="protein sequence ID" value="GBM88278.1"/>
    <property type="molecule type" value="Genomic_DNA"/>
</dbReference>
<sequence>MCLKNVVHGN</sequence>
<evidence type="ECO:0000313" key="1">
    <source>
        <dbReference type="EMBL" id="GBM88278.1"/>
    </source>
</evidence>
<name>A0A4Y2JFR1_ARAVE</name>
<accession>A0A4Y2JFR1</accession>
<proteinExistence type="predicted"/>